<dbReference type="InterPro" id="IPR011990">
    <property type="entry name" value="TPR-like_helical_dom_sf"/>
</dbReference>
<dbReference type="Proteomes" id="UP000308530">
    <property type="component" value="Chromosome"/>
</dbReference>
<reference evidence="4 5" key="1">
    <citation type="submission" date="2020-06" db="EMBL/GenBank/DDBJ databases">
        <title>Genome sequence of Rhizobium sp strain ADMK78.</title>
        <authorList>
            <person name="Rahi P."/>
        </authorList>
    </citation>
    <scope>NUCLEOTIDE SEQUENCE [LARGE SCALE GENOMIC DNA]</scope>
    <source>
        <strain evidence="4 5">ADMK78</strain>
    </source>
</reference>
<feature type="compositionally biased region" description="Basic and acidic residues" evidence="2">
    <location>
        <begin position="43"/>
        <end position="56"/>
    </location>
</feature>
<dbReference type="Gene3D" id="1.10.101.10">
    <property type="entry name" value="PGBD-like superfamily/PGBD"/>
    <property type="match status" value="1"/>
</dbReference>
<feature type="compositionally biased region" description="Basic and acidic residues" evidence="2">
    <location>
        <begin position="696"/>
        <end position="713"/>
    </location>
</feature>
<accession>A0ABX6QLU2</accession>
<dbReference type="InterPro" id="IPR006597">
    <property type="entry name" value="Sel1-like"/>
</dbReference>
<feature type="region of interest" description="Disordered" evidence="2">
    <location>
        <begin position="760"/>
        <end position="779"/>
    </location>
</feature>
<evidence type="ECO:0000256" key="2">
    <source>
        <dbReference type="SAM" id="MobiDB-lite"/>
    </source>
</evidence>
<dbReference type="InterPro" id="IPR050767">
    <property type="entry name" value="Sel1_AlgK"/>
</dbReference>
<dbReference type="Pfam" id="PF08238">
    <property type="entry name" value="Sel1"/>
    <property type="match status" value="4"/>
</dbReference>
<feature type="region of interest" description="Disordered" evidence="2">
    <location>
        <begin position="960"/>
        <end position="988"/>
    </location>
</feature>
<dbReference type="InterPro" id="IPR036366">
    <property type="entry name" value="PGBDSf"/>
</dbReference>
<evidence type="ECO:0000313" key="4">
    <source>
        <dbReference type="EMBL" id="QLF69301.1"/>
    </source>
</evidence>
<feature type="domain" description="Peptidoglycan binding-like" evidence="3">
    <location>
        <begin position="1249"/>
        <end position="1299"/>
    </location>
</feature>
<feature type="region of interest" description="Disordered" evidence="2">
    <location>
        <begin position="911"/>
        <end position="932"/>
    </location>
</feature>
<keyword evidence="1" id="KW-0175">Coiled coil</keyword>
<dbReference type="Pfam" id="PF01471">
    <property type="entry name" value="PG_binding_1"/>
    <property type="match status" value="1"/>
</dbReference>
<feature type="region of interest" description="Disordered" evidence="2">
    <location>
        <begin position="637"/>
        <end position="713"/>
    </location>
</feature>
<feature type="compositionally biased region" description="Low complexity" evidence="2">
    <location>
        <begin position="663"/>
        <end position="678"/>
    </location>
</feature>
<feature type="coiled-coil region" evidence="1">
    <location>
        <begin position="362"/>
        <end position="417"/>
    </location>
</feature>
<dbReference type="InterPro" id="IPR002477">
    <property type="entry name" value="Peptidoglycan-bd-like"/>
</dbReference>
<sequence length="1307" mass="141756">MNGSRSNSQRPGGASSLDALNRTIEGLEAKIEDLMNQGAGARPTREPMRPRREDVRASMGHPVSSGYATTEQAGVTRRGSRSPEVQSSSLDPLAQIRERQRMLDERRHRVPERATAPAYGKNLRQEPVMPAPSPSARTTDRIAERMPPAPAAPARDTGREIREALLGLRQELKQDIADSLAREINGLRSEMRTIRALAEERRPNEDMRADIARLAESIQHLGATKAPGADALRQEFEGLRSLMDGLAREDSVSRMEQRWDYVEARLDEFDGATLRHELLRLAERLEEVKSHIGSVGDNRTIQALEEKLITVASALEHIGAHINPREQMVMEQFAGIDNRLDEISRAIAASSRVNNTPDPVVFQRLEDRILGLARQIETLAQQRLSDQQPAEELSLRLEALTRRIEELSQDRSAIQLEERLDQLSSMMEMSQQPVPQPELTNYLADISRKIDALENGSVNDRLADRLELLARRIEEMEPAQPAIAQIDDRALRNLEERLNAVVDRLEDTSSAPAADTVSLRNLEDQIANLSALISQPTTDPEVSGRLTALEEYMATSDEYIIEAARQAAETVMENFMRQSAQSGDIPSRVDVDALAALADHLRNLEDFSRNSEERTQRTFEALHDTLVQIAGRLDDLHVNSHQPQPQPPMFGQAPANMQADTQSFSPAPVSSSPVSGASLLRQEAQSPVTPPYAAPAERRPDAEMQLADRPEQKTKHPIDEELLAAADDFAATMTALPVIEANRADKKPGKPSLLAGLSKRFLPSKKEEKTKNNRKLVEPAPALDPIEVMSEEEDANELLEPGSGAPDVRKILERVRASQQASHKNGGGNDRDEDRSDYIAAARRAAQAAAMELDRTQKAIPAAKAKEAAGVSIFSRFRRPILMAVGAILLVAMAMPLINTLMSGERAPAQIEAQTTDDSSALSPPSSPVEPAPVAADANAAIAIAPEAALTEPATANLLAPVNPDSASPVSAFAPTGNETAQPQGPVGPNAAPMPATLAAPGAEALKPLEPLEPMEAETAQAPIVVPAEITPQSLADAARNGDPIALFEVGARYTDGRGVQANFAEAAKWYQLAADKGLAPAQYRLANLYEKGTGLPRDMTLAKRYYEMAALAGNASAMHNLAVIYASGADGNQDYAKAAEWFEKAADHGVSDSQFNLAILYARGDGVPQNLVASYKWFGVAAKGGDSDAAQKRDEVANALKPDELERARADVEQWAPQPLNLDANQVNSPDAWTGEGLKTASVDMKKAIRNIQAILNKNGFDAGVADGVLGAKTVSAIKAFETSIGQEPTGKISDKLVNELLARNN</sequence>
<keyword evidence="5" id="KW-1185">Reference proteome</keyword>
<dbReference type="PANTHER" id="PTHR11102:SF160">
    <property type="entry name" value="ERAD-ASSOCIATED E3 UBIQUITIN-PROTEIN LIGASE COMPONENT HRD3"/>
    <property type="match status" value="1"/>
</dbReference>
<feature type="region of interest" description="Disordered" evidence="2">
    <location>
        <begin position="1"/>
        <end position="95"/>
    </location>
</feature>
<evidence type="ECO:0000256" key="1">
    <source>
        <dbReference type="SAM" id="Coils"/>
    </source>
</evidence>
<feature type="region of interest" description="Disordered" evidence="2">
    <location>
        <begin position="816"/>
        <end position="835"/>
    </location>
</feature>
<evidence type="ECO:0000259" key="3">
    <source>
        <dbReference type="Pfam" id="PF01471"/>
    </source>
</evidence>
<gene>
    <name evidence="4" type="ORF">FE840_006970</name>
</gene>
<proteinExistence type="predicted"/>
<dbReference type="SUPFAM" id="SSF47090">
    <property type="entry name" value="PGBD-like"/>
    <property type="match status" value="1"/>
</dbReference>
<dbReference type="PANTHER" id="PTHR11102">
    <property type="entry name" value="SEL-1-LIKE PROTEIN"/>
    <property type="match status" value="1"/>
</dbReference>
<dbReference type="SUPFAM" id="SSF81901">
    <property type="entry name" value="HCP-like"/>
    <property type="match status" value="1"/>
</dbReference>
<dbReference type="Gene3D" id="1.25.40.10">
    <property type="entry name" value="Tetratricopeptide repeat domain"/>
    <property type="match status" value="1"/>
</dbReference>
<dbReference type="EMBL" id="CP058350">
    <property type="protein sequence ID" value="QLF69301.1"/>
    <property type="molecule type" value="Genomic_DNA"/>
</dbReference>
<name>A0ABX6QLU2_9HYPH</name>
<feature type="compositionally biased region" description="Basic and acidic residues" evidence="2">
    <location>
        <begin position="764"/>
        <end position="777"/>
    </location>
</feature>
<dbReference type="RefSeq" id="WP_138285562.1">
    <property type="nucleotide sequence ID" value="NZ_CP058350.1"/>
</dbReference>
<evidence type="ECO:0000313" key="5">
    <source>
        <dbReference type="Proteomes" id="UP000308530"/>
    </source>
</evidence>
<protein>
    <submittedName>
        <fullName evidence="4">SEL1-like repeat protein</fullName>
    </submittedName>
</protein>
<dbReference type="SMART" id="SM00671">
    <property type="entry name" value="SEL1"/>
    <property type="match status" value="4"/>
</dbReference>
<feature type="compositionally biased region" description="Polar residues" evidence="2">
    <location>
        <begin position="1"/>
        <end position="10"/>
    </location>
</feature>
<dbReference type="InterPro" id="IPR036365">
    <property type="entry name" value="PGBD-like_sf"/>
</dbReference>
<organism evidence="4 5">
    <name type="scientific">Peteryoungia desertarenae</name>
    <dbReference type="NCBI Taxonomy" id="1813451"/>
    <lineage>
        <taxon>Bacteria</taxon>
        <taxon>Pseudomonadati</taxon>
        <taxon>Pseudomonadota</taxon>
        <taxon>Alphaproteobacteria</taxon>
        <taxon>Hyphomicrobiales</taxon>
        <taxon>Rhizobiaceae</taxon>
        <taxon>Peteryoungia</taxon>
    </lineage>
</organism>